<gene>
    <name evidence="3" type="ORF">BP01DRAFT_395674</name>
</gene>
<feature type="compositionally biased region" description="Low complexity" evidence="1">
    <location>
        <begin position="309"/>
        <end position="326"/>
    </location>
</feature>
<dbReference type="EMBL" id="KZ821278">
    <property type="protein sequence ID" value="PYH40726.1"/>
    <property type="molecule type" value="Genomic_DNA"/>
</dbReference>
<evidence type="ECO:0000313" key="4">
    <source>
        <dbReference type="Proteomes" id="UP000248349"/>
    </source>
</evidence>
<name>A0A318Z153_9EURO</name>
<dbReference type="RefSeq" id="XP_025426708.1">
    <property type="nucleotide sequence ID" value="XM_025578410.1"/>
</dbReference>
<dbReference type="STRING" id="1450539.A0A318Z153"/>
<feature type="signal peptide" evidence="2">
    <location>
        <begin position="1"/>
        <end position="16"/>
    </location>
</feature>
<evidence type="ECO:0008006" key="5">
    <source>
        <dbReference type="Google" id="ProtNLM"/>
    </source>
</evidence>
<protein>
    <recommendedName>
        <fullName evidence="5">Apple domain-containing protein</fullName>
    </recommendedName>
</protein>
<dbReference type="AlphaFoldDB" id="A0A318Z153"/>
<dbReference type="GeneID" id="37079639"/>
<accession>A0A318Z153</accession>
<feature type="chain" id="PRO_5016331592" description="Apple domain-containing protein" evidence="2">
    <location>
        <begin position="17"/>
        <end position="359"/>
    </location>
</feature>
<dbReference type="Proteomes" id="UP000248349">
    <property type="component" value="Unassembled WGS sequence"/>
</dbReference>
<sequence length="359" mass="36401">MKTWALLLALLRTTEAITSLVTVTATSRQTTTQISTSTFAITTTTSTCTLGSPNAGWPCTAGVWSSNSKYYQAVCSASLSGGSYYAGYMQQGYSACLSQCESQSTSCAAVSIQTIMFYTYCALWQGAMTAVPGPSSGQVVEIYTTNPCLVTVTSMTTETAVITSTIDYTNLYTSTVIVAVPTPSSSPMRSSARVVIVSSGPPHVVSAASASSVISAKASSSAIASSPVPRVSQSSAVRASSFSSSLLQPASSSIIPSPSTVHPSPSKPLIQPSQPVSSTAPIASSATPVSRAASSSAVVMASNSVSRSAIVPPPASSSSASMAHVPTGTTASDAGVESVVTVTLYETATATFTVDSCTV</sequence>
<keyword evidence="4" id="KW-1185">Reference proteome</keyword>
<feature type="region of interest" description="Disordered" evidence="1">
    <location>
        <begin position="309"/>
        <end position="331"/>
    </location>
</feature>
<organism evidence="3 4">
    <name type="scientific">Aspergillus saccharolyticus JOP 1030-1</name>
    <dbReference type="NCBI Taxonomy" id="1450539"/>
    <lineage>
        <taxon>Eukaryota</taxon>
        <taxon>Fungi</taxon>
        <taxon>Dikarya</taxon>
        <taxon>Ascomycota</taxon>
        <taxon>Pezizomycotina</taxon>
        <taxon>Eurotiomycetes</taxon>
        <taxon>Eurotiomycetidae</taxon>
        <taxon>Eurotiales</taxon>
        <taxon>Aspergillaceae</taxon>
        <taxon>Aspergillus</taxon>
        <taxon>Aspergillus subgen. Circumdati</taxon>
    </lineage>
</organism>
<feature type="region of interest" description="Disordered" evidence="1">
    <location>
        <begin position="253"/>
        <end position="282"/>
    </location>
</feature>
<reference evidence="3 4" key="1">
    <citation type="submission" date="2016-12" db="EMBL/GenBank/DDBJ databases">
        <title>The genomes of Aspergillus section Nigri reveals drivers in fungal speciation.</title>
        <authorList>
            <consortium name="DOE Joint Genome Institute"/>
            <person name="Vesth T.C."/>
            <person name="Nybo J."/>
            <person name="Theobald S."/>
            <person name="Brandl J."/>
            <person name="Frisvad J.C."/>
            <person name="Nielsen K.F."/>
            <person name="Lyhne E.K."/>
            <person name="Kogle M.E."/>
            <person name="Kuo A."/>
            <person name="Riley R."/>
            <person name="Clum A."/>
            <person name="Nolan M."/>
            <person name="Lipzen A."/>
            <person name="Salamov A."/>
            <person name="Henrissat B."/>
            <person name="Wiebenga A."/>
            <person name="De Vries R.P."/>
            <person name="Grigoriev I.V."/>
            <person name="Mortensen U.H."/>
            <person name="Andersen M.R."/>
            <person name="Baker S.E."/>
        </authorList>
    </citation>
    <scope>NUCLEOTIDE SEQUENCE [LARGE SCALE GENOMIC DNA]</scope>
    <source>
        <strain evidence="3 4">JOP 1030-1</strain>
    </source>
</reference>
<feature type="compositionally biased region" description="Low complexity" evidence="1">
    <location>
        <begin position="253"/>
        <end position="264"/>
    </location>
</feature>
<evidence type="ECO:0000256" key="2">
    <source>
        <dbReference type="SAM" id="SignalP"/>
    </source>
</evidence>
<keyword evidence="2" id="KW-0732">Signal</keyword>
<proteinExistence type="predicted"/>
<evidence type="ECO:0000256" key="1">
    <source>
        <dbReference type="SAM" id="MobiDB-lite"/>
    </source>
</evidence>
<evidence type="ECO:0000313" key="3">
    <source>
        <dbReference type="EMBL" id="PYH40726.1"/>
    </source>
</evidence>